<dbReference type="PANTHER" id="PTHR43289:SF34">
    <property type="entry name" value="SERINE_THREONINE-PROTEIN KINASE YBDM-RELATED"/>
    <property type="match status" value="1"/>
</dbReference>
<protein>
    <recommendedName>
        <fullName evidence="6">Protein kinase domain-containing protein</fullName>
    </recommendedName>
</protein>
<dbReference type="InterPro" id="IPR017441">
    <property type="entry name" value="Protein_kinase_ATP_BS"/>
</dbReference>
<dbReference type="EMBL" id="LDJL01000001">
    <property type="protein sequence ID" value="KRG71973.1"/>
    <property type="molecule type" value="Genomic_DNA"/>
</dbReference>
<evidence type="ECO:0000256" key="2">
    <source>
        <dbReference type="ARBA" id="ARBA00022741"/>
    </source>
</evidence>
<keyword evidence="3" id="KW-0418">Kinase</keyword>
<keyword evidence="8" id="KW-1185">Reference proteome</keyword>
<comment type="caution">
    <text evidence="7">The sequence shown here is derived from an EMBL/GenBank/DDBJ whole genome shotgun (WGS) entry which is preliminary data.</text>
</comment>
<keyword evidence="4 5" id="KW-0067">ATP-binding</keyword>
<dbReference type="PROSITE" id="PS50011">
    <property type="entry name" value="PROTEIN_KINASE_DOM"/>
    <property type="match status" value="1"/>
</dbReference>
<dbReference type="InterPro" id="IPR008271">
    <property type="entry name" value="Ser/Thr_kinase_AS"/>
</dbReference>
<dbReference type="CDD" id="cd14014">
    <property type="entry name" value="STKc_PknB_like"/>
    <property type="match status" value="1"/>
</dbReference>
<dbReference type="Gene3D" id="1.10.510.10">
    <property type="entry name" value="Transferase(Phosphotransferase) domain 1"/>
    <property type="match status" value="1"/>
</dbReference>
<evidence type="ECO:0000313" key="8">
    <source>
        <dbReference type="Proteomes" id="UP000052052"/>
    </source>
</evidence>
<dbReference type="PATRIC" id="fig|344882.3.peg.92"/>
<dbReference type="SMART" id="SM00028">
    <property type="entry name" value="TPR"/>
    <property type="match status" value="5"/>
</dbReference>
<dbReference type="InterPro" id="IPR011990">
    <property type="entry name" value="TPR-like_helical_dom_sf"/>
</dbReference>
<name>A0A0R0CR25_9GAMM</name>
<dbReference type="AlphaFoldDB" id="A0A0R0CR25"/>
<dbReference type="SMART" id="SM00220">
    <property type="entry name" value="S_TKc"/>
    <property type="match status" value="1"/>
</dbReference>
<dbReference type="InterPro" id="IPR000719">
    <property type="entry name" value="Prot_kinase_dom"/>
</dbReference>
<evidence type="ECO:0000313" key="7">
    <source>
        <dbReference type="EMBL" id="KRG71973.1"/>
    </source>
</evidence>
<dbReference type="STRING" id="344882.ABB29_00445"/>
<dbReference type="PROSITE" id="PS00107">
    <property type="entry name" value="PROTEIN_KINASE_ATP"/>
    <property type="match status" value="1"/>
</dbReference>
<dbReference type="GO" id="GO:0005524">
    <property type="term" value="F:ATP binding"/>
    <property type="evidence" value="ECO:0007669"/>
    <property type="project" value="UniProtKB-UniRule"/>
</dbReference>
<feature type="binding site" evidence="5">
    <location>
        <position position="123"/>
    </location>
    <ligand>
        <name>ATP</name>
        <dbReference type="ChEBI" id="CHEBI:30616"/>
    </ligand>
</feature>
<dbReference type="SUPFAM" id="SSF56112">
    <property type="entry name" value="Protein kinase-like (PK-like)"/>
    <property type="match status" value="1"/>
</dbReference>
<dbReference type="OrthoDB" id="9801841at2"/>
<evidence type="ECO:0000256" key="1">
    <source>
        <dbReference type="ARBA" id="ARBA00022679"/>
    </source>
</evidence>
<sequence>MQSPEQLALALFDDFVDLSPKARGKALEKLRQENPRVHELLVVLLAADEESHVLDELPLDSLARATLEPDADDVAQQMQEHQARVGTRVGAWDLHEILGVGGMGAVYLAQRADGHYDQVAAVKCLRRDLASPALVSAFRNERNLLARLNHSFIVPMLDGGVDEHGSPWFAMQQVEGLPITEWCDQQKLSISQRIELFIQACDAISYAHSQMIVHQDIKPSNLMVNVRGRPKLLDFGLSALLSESSDENRRIAFSSGYSAPEILDGSPPSAAMDIYSLGVVLYQLLCADWPRRMRASDMLVPMARQERALSPSERALKASVEVARARQRRSPEALSKALAGDLDAICLKCVATNPEERYASVRDLQFDLRAYLAFQPISIRGGTRYRLGRALRRNAQLLTLSGAVLVSAIAGLGLTLWQSQRAEREAHSAQVINRLFEETLGSAALAGVGANQVNSRSLLDETEQRLRALPADEADSAVILQRGLVALAKGYAAIGEYAHATVLASEARELGNDDPLQYARNAGTLATLLNLQGNYAQAETMARSALKELQDNASMQSQAEQVALQSSIASARWGQGDKQTAFDIINQALGQARHVGPDAQAQLLILRGSWNAALLQLHTAEKDLQQAVALSQGQYPETYYSACEELANLYRTMLRVDDADRIARILVEQRSSFLGMNHPETGRAWLELAHIQQVQGDWQDATQSLDNAERILRASLGSHSPELVGVLMARSTESVVLYNDRELAVSQARQAAFLARKAHGPAHLTTIRAESNLAVKLTFNSRGGDADRSKHLLEAEKLFKDIFQRAQANNVPTPSDRLIYAVALLNSGRVDESEQQIDLAEPMIRNYYGNGHSLWQYLRLVRVNVMVARRQYAMAYTALGTIIADIEKLPANRYNRQMLVEAYELHGTLAAHRGAHEQARESWRKAISHADAESARVARLQGYINGGQATLQMEEAIDEQP</sequence>
<dbReference type="SUPFAM" id="SSF48452">
    <property type="entry name" value="TPR-like"/>
    <property type="match status" value="3"/>
</dbReference>
<accession>A0A0R0CR25</accession>
<dbReference type="Gene3D" id="1.25.40.10">
    <property type="entry name" value="Tetratricopeptide repeat domain"/>
    <property type="match status" value="2"/>
</dbReference>
<dbReference type="Gene3D" id="3.30.200.20">
    <property type="entry name" value="Phosphorylase Kinase, domain 1"/>
    <property type="match status" value="1"/>
</dbReference>
<dbReference type="RefSeq" id="WP_057656639.1">
    <property type="nucleotide sequence ID" value="NZ_LDJL01000001.1"/>
</dbReference>
<dbReference type="InterPro" id="IPR019734">
    <property type="entry name" value="TPR_rpt"/>
</dbReference>
<evidence type="ECO:0000256" key="3">
    <source>
        <dbReference type="ARBA" id="ARBA00022777"/>
    </source>
</evidence>
<dbReference type="GO" id="GO:0004674">
    <property type="term" value="F:protein serine/threonine kinase activity"/>
    <property type="evidence" value="ECO:0007669"/>
    <property type="project" value="TreeGrafter"/>
</dbReference>
<evidence type="ECO:0000259" key="6">
    <source>
        <dbReference type="PROSITE" id="PS50011"/>
    </source>
</evidence>
<dbReference type="Proteomes" id="UP000052052">
    <property type="component" value="Unassembled WGS sequence"/>
</dbReference>
<evidence type="ECO:0000256" key="4">
    <source>
        <dbReference type="ARBA" id="ARBA00022840"/>
    </source>
</evidence>
<proteinExistence type="predicted"/>
<gene>
    <name evidence="7" type="ORF">ABB29_00445</name>
</gene>
<keyword evidence="1" id="KW-0808">Transferase</keyword>
<dbReference type="PANTHER" id="PTHR43289">
    <property type="entry name" value="MITOGEN-ACTIVATED PROTEIN KINASE KINASE KINASE 20-RELATED"/>
    <property type="match status" value="1"/>
</dbReference>
<organism evidence="7 8">
    <name type="scientific">Pseudoxanthomonas dokdonensis</name>
    <dbReference type="NCBI Taxonomy" id="344882"/>
    <lineage>
        <taxon>Bacteria</taxon>
        <taxon>Pseudomonadati</taxon>
        <taxon>Pseudomonadota</taxon>
        <taxon>Gammaproteobacteria</taxon>
        <taxon>Lysobacterales</taxon>
        <taxon>Lysobacteraceae</taxon>
        <taxon>Pseudoxanthomonas</taxon>
    </lineage>
</organism>
<dbReference type="PROSITE" id="PS00108">
    <property type="entry name" value="PROTEIN_KINASE_ST"/>
    <property type="match status" value="1"/>
</dbReference>
<dbReference type="Pfam" id="PF00069">
    <property type="entry name" value="Pkinase"/>
    <property type="match status" value="1"/>
</dbReference>
<reference evidence="7 8" key="1">
    <citation type="submission" date="2015-05" db="EMBL/GenBank/DDBJ databases">
        <title>Genome sequencing and analysis of members of genus Stenotrophomonas.</title>
        <authorList>
            <person name="Patil P.P."/>
            <person name="Midha S."/>
            <person name="Patil P.B."/>
        </authorList>
    </citation>
    <scope>NUCLEOTIDE SEQUENCE [LARGE SCALE GENOMIC DNA]</scope>
    <source>
        <strain evidence="7 8">DSM 21858</strain>
    </source>
</reference>
<evidence type="ECO:0000256" key="5">
    <source>
        <dbReference type="PROSITE-ProRule" id="PRU10141"/>
    </source>
</evidence>
<feature type="domain" description="Protein kinase" evidence="6">
    <location>
        <begin position="92"/>
        <end position="372"/>
    </location>
</feature>
<dbReference type="InterPro" id="IPR011009">
    <property type="entry name" value="Kinase-like_dom_sf"/>
</dbReference>
<keyword evidence="2 5" id="KW-0547">Nucleotide-binding</keyword>